<keyword evidence="3" id="KW-1185">Reference proteome</keyword>
<organism evidence="2 3">
    <name type="scientific">Gryllotalpicola reticulitermitis</name>
    <dbReference type="NCBI Taxonomy" id="1184153"/>
    <lineage>
        <taxon>Bacteria</taxon>
        <taxon>Bacillati</taxon>
        <taxon>Actinomycetota</taxon>
        <taxon>Actinomycetes</taxon>
        <taxon>Micrococcales</taxon>
        <taxon>Microbacteriaceae</taxon>
        <taxon>Gryllotalpicola</taxon>
    </lineage>
</organism>
<sequence>MSDDHHPTDASGAPSGQTWMLPVCLVVAIVLPVAILAALIWVIPPPPSGFEAAARPVGTPVQTATDSGLVGAVGVVTWRNGPTLFAPEWSGLVTEVRTHSGATVTTGSPVAVVDGVVRVAVATTTAFYRALSVGDNGADVTMLRQALDALGIGSYGQRSVFDSRLETGVGRLCRQLGCDPACDDVRAVVVRLPTCRRADGWRYPARHCSARAATRRHDPDRERHDYQA</sequence>
<proteinExistence type="predicted"/>
<dbReference type="RefSeq" id="WP_390228956.1">
    <property type="nucleotide sequence ID" value="NZ_JBHSCN010000005.1"/>
</dbReference>
<gene>
    <name evidence="2" type="ORF">ACFOYW_10875</name>
</gene>
<name>A0ABV8Q6D4_9MICO</name>
<dbReference type="EMBL" id="JBHSCN010000005">
    <property type="protein sequence ID" value="MFC4243880.1"/>
    <property type="molecule type" value="Genomic_DNA"/>
</dbReference>
<keyword evidence="1" id="KW-1133">Transmembrane helix</keyword>
<accession>A0ABV8Q6D4</accession>
<evidence type="ECO:0000313" key="3">
    <source>
        <dbReference type="Proteomes" id="UP001595900"/>
    </source>
</evidence>
<dbReference type="Proteomes" id="UP001595900">
    <property type="component" value="Unassembled WGS sequence"/>
</dbReference>
<keyword evidence="1" id="KW-0472">Membrane</keyword>
<feature type="transmembrane region" description="Helical" evidence="1">
    <location>
        <begin position="20"/>
        <end position="43"/>
    </location>
</feature>
<comment type="caution">
    <text evidence="2">The sequence shown here is derived from an EMBL/GenBank/DDBJ whole genome shotgun (WGS) entry which is preliminary data.</text>
</comment>
<protein>
    <submittedName>
        <fullName evidence="2">Uncharacterized protein</fullName>
    </submittedName>
</protein>
<keyword evidence="1" id="KW-0812">Transmembrane</keyword>
<evidence type="ECO:0000313" key="2">
    <source>
        <dbReference type="EMBL" id="MFC4243880.1"/>
    </source>
</evidence>
<reference evidence="3" key="1">
    <citation type="journal article" date="2019" name="Int. J. Syst. Evol. Microbiol.">
        <title>The Global Catalogue of Microorganisms (GCM) 10K type strain sequencing project: providing services to taxonomists for standard genome sequencing and annotation.</title>
        <authorList>
            <consortium name="The Broad Institute Genomics Platform"/>
            <consortium name="The Broad Institute Genome Sequencing Center for Infectious Disease"/>
            <person name="Wu L."/>
            <person name="Ma J."/>
        </authorList>
    </citation>
    <scope>NUCLEOTIDE SEQUENCE [LARGE SCALE GENOMIC DNA]</scope>
    <source>
        <strain evidence="3">CGMCC 1.10363</strain>
    </source>
</reference>
<evidence type="ECO:0000256" key="1">
    <source>
        <dbReference type="SAM" id="Phobius"/>
    </source>
</evidence>